<keyword evidence="1" id="KW-0805">Transcription regulation</keyword>
<evidence type="ECO:0000256" key="1">
    <source>
        <dbReference type="ARBA" id="ARBA00023015"/>
    </source>
</evidence>
<dbReference type="Pfam" id="PF00104">
    <property type="entry name" value="Hormone_recep"/>
    <property type="match status" value="1"/>
</dbReference>
<dbReference type="PANTHER" id="PTHR46011">
    <property type="entry name" value="NUCLEAR HORMONE RECEPTOR FAMILY MEMBER NHR-86-RELATED"/>
    <property type="match status" value="1"/>
</dbReference>
<keyword evidence="2" id="KW-0804">Transcription</keyword>
<comment type="caution">
    <text evidence="5">The sequence shown here is derived from an EMBL/GenBank/DDBJ whole genome shotgun (WGS) entry which is preliminary data.</text>
</comment>
<reference evidence="6" key="1">
    <citation type="submission" date="2022-10" db="EMBL/GenBank/DDBJ databases">
        <title>Genome assembly of Pristionchus species.</title>
        <authorList>
            <person name="Yoshida K."/>
            <person name="Sommer R.J."/>
        </authorList>
    </citation>
    <scope>NUCLEOTIDE SEQUENCE [LARGE SCALE GENOMIC DNA]</scope>
    <source>
        <strain evidence="6">RS5460</strain>
    </source>
</reference>
<protein>
    <recommendedName>
        <fullName evidence="4">NR LBD domain-containing protein</fullName>
    </recommendedName>
</protein>
<dbReference type="GO" id="GO:0003700">
    <property type="term" value="F:DNA-binding transcription factor activity"/>
    <property type="evidence" value="ECO:0007669"/>
    <property type="project" value="TreeGrafter"/>
</dbReference>
<dbReference type="EMBL" id="BTRK01000004">
    <property type="protein sequence ID" value="GMR46497.1"/>
    <property type="molecule type" value="Genomic_DNA"/>
</dbReference>
<evidence type="ECO:0000313" key="6">
    <source>
        <dbReference type="Proteomes" id="UP001328107"/>
    </source>
</evidence>
<dbReference type="SUPFAM" id="SSF48508">
    <property type="entry name" value="Nuclear receptor ligand-binding domain"/>
    <property type="match status" value="1"/>
</dbReference>
<dbReference type="PANTHER" id="PTHR46011:SF6">
    <property type="entry name" value="HIGH ZINC ACTIVATED NUCLEAR RECEPTOR PROTEIN"/>
    <property type="match status" value="1"/>
</dbReference>
<evidence type="ECO:0000256" key="2">
    <source>
        <dbReference type="ARBA" id="ARBA00023163"/>
    </source>
</evidence>
<dbReference type="Proteomes" id="UP001328107">
    <property type="component" value="Unassembled WGS sequence"/>
</dbReference>
<dbReference type="SMART" id="SM00430">
    <property type="entry name" value="HOLI"/>
    <property type="match status" value="1"/>
</dbReference>
<dbReference type="InterPro" id="IPR035500">
    <property type="entry name" value="NHR-like_dom_sf"/>
</dbReference>
<evidence type="ECO:0000313" key="5">
    <source>
        <dbReference type="EMBL" id="GMR46497.1"/>
    </source>
</evidence>
<dbReference type="Gene3D" id="1.10.565.10">
    <property type="entry name" value="Retinoid X Receptor"/>
    <property type="match status" value="1"/>
</dbReference>
<sequence length="307" mass="35408">MNLGNTKKSCLFAENIFPCRKCRLSRFETVIRAGNKGGDALLSPSSELFINENRKPIEFERTMQIQSFKELIPSTYLIMNESFKIMIAGLLDFIPSHFPNLPSCQTQIRWLLIRNYHRTFFLIDATLRIWRKFKGKFNLFVSIRVFNHASTIFSLFASYTTYFSLETVASFFTDCPDKSNFIAATETLKGVFLEHFPSLSKQFRELDPNEDEFLALLGLAFWSVENVDLDDDLLLLAARYRTEIIAELTDLYRRSARDSESVASRIGLLLCLLQDLRRAEMSLKADSEVLRMLGAFDEDTVTYTLQV</sequence>
<dbReference type="GO" id="GO:0005634">
    <property type="term" value="C:nucleus"/>
    <property type="evidence" value="ECO:0007669"/>
    <property type="project" value="TreeGrafter"/>
</dbReference>
<accession>A0AAN5HZI8</accession>
<proteinExistence type="predicted"/>
<name>A0AAN5HZI8_9BILA</name>
<keyword evidence="6" id="KW-1185">Reference proteome</keyword>
<gene>
    <name evidence="5" type="ORF">PMAYCL1PPCAC_16692</name>
</gene>
<dbReference type="InterPro" id="IPR000536">
    <property type="entry name" value="Nucl_hrmn_rcpt_lig-bd"/>
</dbReference>
<feature type="non-terminal residue" evidence="5">
    <location>
        <position position="307"/>
    </location>
</feature>
<organism evidence="5 6">
    <name type="scientific">Pristionchus mayeri</name>
    <dbReference type="NCBI Taxonomy" id="1317129"/>
    <lineage>
        <taxon>Eukaryota</taxon>
        <taxon>Metazoa</taxon>
        <taxon>Ecdysozoa</taxon>
        <taxon>Nematoda</taxon>
        <taxon>Chromadorea</taxon>
        <taxon>Rhabditida</taxon>
        <taxon>Rhabditina</taxon>
        <taxon>Diplogasteromorpha</taxon>
        <taxon>Diplogasteroidea</taxon>
        <taxon>Neodiplogasteridae</taxon>
        <taxon>Pristionchus</taxon>
    </lineage>
</organism>
<feature type="domain" description="NR LBD" evidence="4">
    <location>
        <begin position="114"/>
        <end position="280"/>
    </location>
</feature>
<dbReference type="AlphaFoldDB" id="A0AAN5HZI8"/>
<keyword evidence="3" id="KW-0675">Receptor</keyword>
<evidence type="ECO:0000259" key="4">
    <source>
        <dbReference type="SMART" id="SM00430"/>
    </source>
</evidence>
<evidence type="ECO:0000256" key="3">
    <source>
        <dbReference type="ARBA" id="ARBA00023170"/>
    </source>
</evidence>